<keyword evidence="3" id="KW-0325">Glycoprotein</keyword>
<dbReference type="PROSITE" id="PS51470">
    <property type="entry name" value="FG_GAP"/>
    <property type="match status" value="1"/>
</dbReference>
<dbReference type="Gene3D" id="2.130.10.130">
    <property type="entry name" value="Integrin alpha, N-terminal"/>
    <property type="match status" value="2"/>
</dbReference>
<evidence type="ECO:0000313" key="7">
    <source>
        <dbReference type="EMBL" id="CAE0411125.1"/>
    </source>
</evidence>
<dbReference type="Pfam" id="PF14312">
    <property type="entry name" value="FG-GAP_2"/>
    <property type="match status" value="5"/>
</dbReference>
<feature type="repeat" description="FG-GAP" evidence="4">
    <location>
        <begin position="40"/>
        <end position="94"/>
    </location>
</feature>
<sequence length="548" mass="58345">MMWLKKELSLLLPLALARATQAPDQLRTNPSFGELTWNEQQELLASDGSEEDAFGFSVAIDQDTIIIGSPFDTENDFEHGSAYVFIRSNSSWTPSQKLIARDVADGSWFGEAVAVQGDTAIIGALFDDNSGSFGNGGVYIFGRQTDGVWVEVQKLVVANSEVNDHFGEHVAIDGQTIVIGESNGNDDKGATYVYVKTGYSWTLETKLLHSEGAYRDQFGRSVDISKDTVVVGAPGYFLNPNIAGYAVVFQRTGNVWDSGFELRPDDGSVGDEFGQSVAVDGNTIVVGNGLKGDGEASYVFQRREAGKGWTQVQKLDASGLVVAISGDVIISGESAFGRLPDGTWRKHAGELATASNPYPYLTSVAVSGYTAITGTPYNGNGSAGVFVALTADGLVPTLVTDSTPEPTRDFIQSDGRTCDVGGLGDFDPAGQCANSRGALESCALTQISDSQCTGCRSCVVNFLDTFVSVSGSCSENEATICWELNKCDDECGVCSDELEDYFKCLWMNVSEMGSGCGGFNCDSGAIVTQGNIFAFTLVVATVMALFYK</sequence>
<organism evidence="7">
    <name type="scientific">Amphora coffeiformis</name>
    <dbReference type="NCBI Taxonomy" id="265554"/>
    <lineage>
        <taxon>Eukaryota</taxon>
        <taxon>Sar</taxon>
        <taxon>Stramenopiles</taxon>
        <taxon>Ochrophyta</taxon>
        <taxon>Bacillariophyta</taxon>
        <taxon>Bacillariophyceae</taxon>
        <taxon>Bacillariophycidae</taxon>
        <taxon>Thalassiophysales</taxon>
        <taxon>Catenulaceae</taxon>
        <taxon>Amphora</taxon>
    </lineage>
</organism>
<dbReference type="InterPro" id="IPR013519">
    <property type="entry name" value="Int_alpha_beta-p"/>
</dbReference>
<dbReference type="EMBL" id="HBIM01010153">
    <property type="protein sequence ID" value="CAE0411125.1"/>
    <property type="molecule type" value="Transcribed_RNA"/>
</dbReference>
<evidence type="ECO:0000256" key="2">
    <source>
        <dbReference type="ARBA" id="ARBA00022737"/>
    </source>
</evidence>
<dbReference type="InterPro" id="IPR013517">
    <property type="entry name" value="FG-GAP"/>
</dbReference>
<name>A0A7S3P3W7_9STRA</name>
<dbReference type="SMART" id="SM00191">
    <property type="entry name" value="Int_alpha"/>
    <property type="match status" value="3"/>
</dbReference>
<protein>
    <submittedName>
        <fullName evidence="7">Uncharacterized protein</fullName>
    </submittedName>
</protein>
<keyword evidence="5" id="KW-1133">Transmembrane helix</keyword>
<dbReference type="InterPro" id="IPR028994">
    <property type="entry name" value="Integrin_alpha_N"/>
</dbReference>
<feature type="signal peptide" evidence="6">
    <location>
        <begin position="1"/>
        <end position="19"/>
    </location>
</feature>
<keyword evidence="5" id="KW-0812">Transmembrane</keyword>
<evidence type="ECO:0000256" key="4">
    <source>
        <dbReference type="PROSITE-ProRule" id="PRU00803"/>
    </source>
</evidence>
<evidence type="ECO:0000256" key="5">
    <source>
        <dbReference type="SAM" id="Phobius"/>
    </source>
</evidence>
<feature type="chain" id="PRO_5030850492" evidence="6">
    <location>
        <begin position="20"/>
        <end position="548"/>
    </location>
</feature>
<keyword evidence="5" id="KW-0472">Membrane</keyword>
<reference evidence="7" key="1">
    <citation type="submission" date="2021-01" db="EMBL/GenBank/DDBJ databases">
        <authorList>
            <person name="Corre E."/>
            <person name="Pelletier E."/>
            <person name="Niang G."/>
            <person name="Scheremetjew M."/>
            <person name="Finn R."/>
            <person name="Kale V."/>
            <person name="Holt S."/>
            <person name="Cochrane G."/>
            <person name="Meng A."/>
            <person name="Brown T."/>
            <person name="Cohen L."/>
        </authorList>
    </citation>
    <scope>NUCLEOTIDE SEQUENCE</scope>
    <source>
        <strain evidence="7">CCMP127</strain>
    </source>
</reference>
<dbReference type="PANTHER" id="PTHR36220">
    <property type="entry name" value="UNNAMED PRODUCT"/>
    <property type="match status" value="1"/>
</dbReference>
<evidence type="ECO:0000256" key="1">
    <source>
        <dbReference type="ARBA" id="ARBA00022729"/>
    </source>
</evidence>
<evidence type="ECO:0000256" key="3">
    <source>
        <dbReference type="ARBA" id="ARBA00023180"/>
    </source>
</evidence>
<feature type="transmembrane region" description="Helical" evidence="5">
    <location>
        <begin position="530"/>
        <end position="547"/>
    </location>
</feature>
<dbReference type="PANTHER" id="PTHR36220:SF1">
    <property type="entry name" value="GAMMA TUBULIN COMPLEX COMPONENT C-TERMINAL DOMAIN-CONTAINING PROTEIN"/>
    <property type="match status" value="1"/>
</dbReference>
<proteinExistence type="predicted"/>
<keyword evidence="1 6" id="KW-0732">Signal</keyword>
<dbReference type="AlphaFoldDB" id="A0A7S3P3W7"/>
<dbReference type="SUPFAM" id="SSF69318">
    <property type="entry name" value="Integrin alpha N-terminal domain"/>
    <property type="match status" value="1"/>
</dbReference>
<gene>
    <name evidence="7" type="ORF">ACOF00016_LOCUS8512</name>
</gene>
<keyword evidence="2" id="KW-0677">Repeat</keyword>
<accession>A0A7S3P3W7</accession>
<evidence type="ECO:0000256" key="6">
    <source>
        <dbReference type="SAM" id="SignalP"/>
    </source>
</evidence>